<reference evidence="2" key="3">
    <citation type="submission" date="2021-06" db="EMBL/GenBank/DDBJ databases">
        <title>Updating the genus Pseudomonas: Description of 43 new species and partition of the Pseudomonas putida group.</title>
        <authorList>
            <person name="Girard L."/>
            <person name="Lood C."/>
            <person name="Vandamme P."/>
            <person name="Rokni-Zadeh H."/>
            <person name="Van Noort V."/>
            <person name="Hofte M."/>
            <person name="Lavigne R."/>
            <person name="De Mot R."/>
        </authorList>
    </citation>
    <scope>NUCLEOTIDE SEQUENCE</scope>
    <source>
        <strain evidence="2">SWRI10</strain>
    </source>
</reference>
<dbReference type="AlphaFoldDB" id="A0A923JTL4"/>
<dbReference type="InterPro" id="IPR011010">
    <property type="entry name" value="DNA_brk_join_enz"/>
</dbReference>
<evidence type="ECO:0000313" key="1">
    <source>
        <dbReference type="EMBL" id="MBC3440182.1"/>
    </source>
</evidence>
<dbReference type="SUPFAM" id="SSF56349">
    <property type="entry name" value="DNA breaking-rejoining enzymes"/>
    <property type="match status" value="1"/>
</dbReference>
<reference evidence="1" key="2">
    <citation type="submission" date="2020-07" db="EMBL/GenBank/DDBJ databases">
        <authorList>
            <person name="Lood C."/>
            <person name="Girard L."/>
        </authorList>
    </citation>
    <scope>NUCLEOTIDE SEQUENCE</scope>
    <source>
        <strain evidence="1">SWRI10</strain>
    </source>
</reference>
<dbReference type="EMBL" id="JABWRE020000001">
    <property type="protein sequence ID" value="MBV4537913.1"/>
    <property type="molecule type" value="Genomic_DNA"/>
</dbReference>
<protein>
    <recommendedName>
        <fullName evidence="3">Integrase</fullName>
    </recommendedName>
</protein>
<dbReference type="RefSeq" id="WP_186553754.1">
    <property type="nucleotide sequence ID" value="NZ_JABWRE020000001.1"/>
</dbReference>
<dbReference type="EMBL" id="JABWRE010000003">
    <property type="protein sequence ID" value="MBC3440182.1"/>
    <property type="molecule type" value="Genomic_DNA"/>
</dbReference>
<comment type="caution">
    <text evidence="1">The sequence shown here is derived from an EMBL/GenBank/DDBJ whole genome shotgun (WGS) entry which is preliminary data.</text>
</comment>
<organism evidence="1">
    <name type="scientific">Pseudomonas urmiensis</name>
    <dbReference type="NCBI Taxonomy" id="2745493"/>
    <lineage>
        <taxon>Bacteria</taxon>
        <taxon>Pseudomonadati</taxon>
        <taxon>Pseudomonadota</taxon>
        <taxon>Gammaproteobacteria</taxon>
        <taxon>Pseudomonadales</taxon>
        <taxon>Pseudomonadaceae</taxon>
        <taxon>Pseudomonas</taxon>
    </lineage>
</organism>
<dbReference type="GO" id="GO:0003677">
    <property type="term" value="F:DNA binding"/>
    <property type="evidence" value="ECO:0007669"/>
    <property type="project" value="InterPro"/>
</dbReference>
<evidence type="ECO:0000313" key="2">
    <source>
        <dbReference type="EMBL" id="MBV4537913.1"/>
    </source>
</evidence>
<accession>A0A923JTL4</accession>
<name>A0A923JTL4_9PSED</name>
<gene>
    <name evidence="2" type="ORF">HU737_018245</name>
    <name evidence="1" type="ORF">HU737_05795</name>
</gene>
<dbReference type="Proteomes" id="UP000599879">
    <property type="component" value="Unassembled WGS sequence"/>
</dbReference>
<sequence>MSIQDKLLVSGVPDALLATAEISIARLDAHVDFFSDVWEILPWENRPGNRKKMPLRFDKFTNKGAKVIAKIYIAEKRVNRRICAATIYSIHRALFELDGQIGTKDFEKINTSDFDAIQLSYIRRGHQGKVPSLTLLQSFAIWLRNKLGLSISYDAPKLRVGIRHGRHGTEEGRAAKLMSLEVIARLFSLAQAPHVSMRDKFFLNAIVLAAATGMRIKELACLPVDCLVDQAGKWVVRLFPEKGGLITYRPFPQDMYPAVRSAVEYIKQNTADGRSIALNLKIQPGLDWQLIRRSEKALRYFAAKFASEWMDKMSLFTPNGVYFRTSDQFVDAIGLTARLGSAAETAKYLGTSFRVVRKLIACQEGMKKNQYLYEQPFGVFHVLDSNVSNWKERIAFHPHVPTVKNMEAHYETALNDYDHIRMPVMEVLDEAVIRQIEGARPVFKEDPLFEKTYERKLQPVVRTANSVLLEPEDALFIIPRYFLSTHMRARSNQYTTVSSGMFSVWLFDCSKSGNSLFFENNVVDPKTGEIVKFTWHDLRHWLDTTYKQGGLSELQVNTILGRKDQKQGAVYDQTPALERSAVVHELIASIRGNKAVGVVQDTFNEISLANRQTAEAYLLAAVRIVNPMPHGGCLHNLALKPCPHSLSCFVEGPSGEPCDHLIIDSTDKAQYVELKWVRDNAETLQEYIKSAGGESSPQFTHFQNVAKSADRILNQILSKTKT</sequence>
<evidence type="ECO:0008006" key="3">
    <source>
        <dbReference type="Google" id="ProtNLM"/>
    </source>
</evidence>
<proteinExistence type="predicted"/>
<reference evidence="1" key="1">
    <citation type="journal article" date="2020" name="Microorganisms">
        <title>Reliable Identification of Environmental Pseudomonas Isolates Using the rpoD Gene.</title>
        <authorList>
            <consortium name="The Broad Institute Genome Sequencing Platform"/>
            <person name="Girard L."/>
            <person name="Lood C."/>
            <person name="Rokni-Zadeh H."/>
            <person name="van Noort V."/>
            <person name="Lavigne R."/>
            <person name="De Mot R."/>
        </authorList>
    </citation>
    <scope>NUCLEOTIDE SEQUENCE</scope>
    <source>
        <strain evidence="1">SWRI10</strain>
    </source>
</reference>